<evidence type="ECO:0000313" key="2">
    <source>
        <dbReference type="Proteomes" id="UP000641386"/>
    </source>
</evidence>
<sequence length="48" mass="5357">MPAAAQLTVTMRARKKRERQMLDADLLKHPVIRDCVDALVDGMGHLGQ</sequence>
<name>A0A919E7H4_9ACTN</name>
<proteinExistence type="predicted"/>
<evidence type="ECO:0000313" key="1">
    <source>
        <dbReference type="EMBL" id="GHF21038.1"/>
    </source>
</evidence>
<protein>
    <submittedName>
        <fullName evidence="1">Uncharacterized protein</fullName>
    </submittedName>
</protein>
<dbReference type="RefSeq" id="WP_229904211.1">
    <property type="nucleotide sequence ID" value="NZ_BNBC01000103.1"/>
</dbReference>
<reference evidence="1" key="2">
    <citation type="submission" date="2020-09" db="EMBL/GenBank/DDBJ databases">
        <authorList>
            <person name="Sun Q."/>
            <person name="Ohkuma M."/>
        </authorList>
    </citation>
    <scope>NUCLEOTIDE SEQUENCE</scope>
    <source>
        <strain evidence="1">JCM 3302</strain>
    </source>
</reference>
<keyword evidence="2" id="KW-1185">Reference proteome</keyword>
<organism evidence="1 2">
    <name type="scientific">Streptomyces spiralis</name>
    <dbReference type="NCBI Taxonomy" id="66376"/>
    <lineage>
        <taxon>Bacteria</taxon>
        <taxon>Bacillati</taxon>
        <taxon>Actinomycetota</taxon>
        <taxon>Actinomycetes</taxon>
        <taxon>Kitasatosporales</taxon>
        <taxon>Streptomycetaceae</taxon>
        <taxon>Streptomyces</taxon>
    </lineage>
</organism>
<comment type="caution">
    <text evidence="1">The sequence shown here is derived from an EMBL/GenBank/DDBJ whole genome shotgun (WGS) entry which is preliminary data.</text>
</comment>
<dbReference type="AlphaFoldDB" id="A0A919E7H4"/>
<dbReference type="Proteomes" id="UP000641386">
    <property type="component" value="Unassembled WGS sequence"/>
</dbReference>
<dbReference type="EMBL" id="BNBC01000103">
    <property type="protein sequence ID" value="GHF21038.1"/>
    <property type="molecule type" value="Genomic_DNA"/>
</dbReference>
<accession>A0A919E7H4</accession>
<reference evidence="1" key="1">
    <citation type="journal article" date="2014" name="Int. J. Syst. Evol. Microbiol.">
        <title>Complete genome sequence of Corynebacterium casei LMG S-19264T (=DSM 44701T), isolated from a smear-ripened cheese.</title>
        <authorList>
            <consortium name="US DOE Joint Genome Institute (JGI-PGF)"/>
            <person name="Walter F."/>
            <person name="Albersmeier A."/>
            <person name="Kalinowski J."/>
            <person name="Ruckert C."/>
        </authorList>
    </citation>
    <scope>NUCLEOTIDE SEQUENCE</scope>
    <source>
        <strain evidence="1">JCM 3302</strain>
    </source>
</reference>
<gene>
    <name evidence="1" type="ORF">GCM10014715_89130</name>
</gene>